<dbReference type="PANTHER" id="PTHR33240">
    <property type="entry name" value="OS08G0508500 PROTEIN"/>
    <property type="match status" value="1"/>
</dbReference>
<dbReference type="InterPro" id="IPR021109">
    <property type="entry name" value="Peptidase_aspartic_dom_sf"/>
</dbReference>
<dbReference type="Gene3D" id="2.40.70.10">
    <property type="entry name" value="Acid Proteases"/>
    <property type="match status" value="1"/>
</dbReference>
<protein>
    <submittedName>
        <fullName evidence="3">Uncharacterized protein</fullName>
    </submittedName>
</protein>
<dbReference type="CDD" id="cd00303">
    <property type="entry name" value="retropepsin_like"/>
    <property type="match status" value="1"/>
</dbReference>
<accession>A0A2K3N6U8</accession>
<evidence type="ECO:0000313" key="2">
    <source>
        <dbReference type="EMBL" id="PNX97956.1"/>
    </source>
</evidence>
<dbReference type="ExpressionAtlas" id="A0A2K3N6U8">
    <property type="expression patterns" value="baseline"/>
</dbReference>
<dbReference type="AlphaFoldDB" id="A0A2K3N6U8"/>
<dbReference type="EMBL" id="ASHM01017006">
    <property type="protein sequence ID" value="PNX98758.1"/>
    <property type="molecule type" value="Genomic_DNA"/>
</dbReference>
<dbReference type="InterPro" id="IPR043502">
    <property type="entry name" value="DNA/RNA_pol_sf"/>
</dbReference>
<comment type="caution">
    <text evidence="3">The sequence shown here is derived from an EMBL/GenBank/DDBJ whole genome shotgun (WGS) entry which is preliminary data.</text>
</comment>
<reference evidence="3 4" key="2">
    <citation type="journal article" date="2017" name="Front. Plant Sci.">
        <title>Gene Classification and Mining of Molecular Markers Useful in Red Clover (Trifolium pratense) Breeding.</title>
        <authorList>
            <person name="Istvanek J."/>
            <person name="Dluhosova J."/>
            <person name="Dluhos P."/>
            <person name="Patkova L."/>
            <person name="Nedelnik J."/>
            <person name="Repkova J."/>
        </authorList>
    </citation>
    <scope>NUCLEOTIDE SEQUENCE [LARGE SCALE GENOMIC DNA]</scope>
    <source>
        <strain evidence="4">cv. Tatra</strain>
        <tissue evidence="3">Young leaves</tissue>
    </source>
</reference>
<name>A0A2K3N6U8_TRIPR</name>
<sequence>MEELPGGTTNFQISLLISVDMTNTDVRRVLVDQGSSCDIMYAQLFKTLQLDETYLTPYLGSDLTGFNGATTKPWGYVDLVVTFGSQETSKTIKVKFLVVDRPSLYQCIMGRTAITDLIVVPSTAHLKMKYYTHMGQIATLHGEAPEAKKTKTPTSPPTPNISLIDLDSPSKEHRRPIPDGEFELVPFGEDPSRGVKIGTGLPDLARKQLKACLRENTNLFARHASEMPGLDPIVACHQLTIDPAASAIVQCRRRQSPEKADAAGKAVKDLLETNFIYEARYTTWLSNVVLVKKSNGKWSMCCDYTDLNSACPKDSYPLTCI</sequence>
<reference evidence="3 4" key="1">
    <citation type="journal article" date="2014" name="Am. J. Bot.">
        <title>Genome assembly and annotation for red clover (Trifolium pratense; Fabaceae).</title>
        <authorList>
            <person name="Istvanek J."/>
            <person name="Jaros M."/>
            <person name="Krenek A."/>
            <person name="Repkova J."/>
        </authorList>
    </citation>
    <scope>NUCLEOTIDE SEQUENCE [LARGE SCALE GENOMIC DNA]</scope>
    <source>
        <strain evidence="4">cv. Tatra</strain>
        <tissue evidence="3">Young leaves</tissue>
    </source>
</reference>
<evidence type="ECO:0000313" key="4">
    <source>
        <dbReference type="Proteomes" id="UP000236291"/>
    </source>
</evidence>
<organism evidence="3 4">
    <name type="scientific">Trifolium pratense</name>
    <name type="common">Red clover</name>
    <dbReference type="NCBI Taxonomy" id="57577"/>
    <lineage>
        <taxon>Eukaryota</taxon>
        <taxon>Viridiplantae</taxon>
        <taxon>Streptophyta</taxon>
        <taxon>Embryophyta</taxon>
        <taxon>Tracheophyta</taxon>
        <taxon>Spermatophyta</taxon>
        <taxon>Magnoliopsida</taxon>
        <taxon>eudicotyledons</taxon>
        <taxon>Gunneridae</taxon>
        <taxon>Pentapetalae</taxon>
        <taxon>rosids</taxon>
        <taxon>fabids</taxon>
        <taxon>Fabales</taxon>
        <taxon>Fabaceae</taxon>
        <taxon>Papilionoideae</taxon>
        <taxon>50 kb inversion clade</taxon>
        <taxon>NPAAA clade</taxon>
        <taxon>Hologalegina</taxon>
        <taxon>IRL clade</taxon>
        <taxon>Trifolieae</taxon>
        <taxon>Trifolium</taxon>
    </lineage>
</organism>
<evidence type="ECO:0000256" key="1">
    <source>
        <dbReference type="SAM" id="MobiDB-lite"/>
    </source>
</evidence>
<proteinExistence type="predicted"/>
<dbReference type="SUPFAM" id="SSF56672">
    <property type="entry name" value="DNA/RNA polymerases"/>
    <property type="match status" value="1"/>
</dbReference>
<dbReference type="EMBL" id="ASHM01016125">
    <property type="protein sequence ID" value="PNX97956.1"/>
    <property type="molecule type" value="Genomic_DNA"/>
</dbReference>
<feature type="region of interest" description="Disordered" evidence="1">
    <location>
        <begin position="144"/>
        <end position="173"/>
    </location>
</feature>
<dbReference type="PANTHER" id="PTHR33240:SF15">
    <property type="entry name" value="GAG-PRO-LIKE PROTEIN"/>
    <property type="match status" value="1"/>
</dbReference>
<dbReference type="Gene3D" id="3.10.10.10">
    <property type="entry name" value="HIV Type 1 Reverse Transcriptase, subunit A, domain 1"/>
    <property type="match status" value="1"/>
</dbReference>
<dbReference type="Proteomes" id="UP000236291">
    <property type="component" value="Unassembled WGS sequence"/>
</dbReference>
<evidence type="ECO:0000313" key="3">
    <source>
        <dbReference type="EMBL" id="PNX98758.1"/>
    </source>
</evidence>
<gene>
    <name evidence="2" type="ORF">L195_g021196</name>
    <name evidence="3" type="ORF">L195_g022015</name>
</gene>